<comment type="caution">
    <text evidence="1">The sequence shown here is derived from an EMBL/GenBank/DDBJ whole genome shotgun (WGS) entry which is preliminary data.</text>
</comment>
<keyword evidence="2" id="KW-1185">Reference proteome</keyword>
<reference evidence="1 2" key="1">
    <citation type="submission" date="2024-05" db="EMBL/GenBank/DDBJ databases">
        <title>De novo assembly of an allotetraploid wild potato.</title>
        <authorList>
            <person name="Hosaka A.J."/>
        </authorList>
    </citation>
    <scope>NUCLEOTIDE SEQUENCE [LARGE SCALE GENOMIC DNA]</scope>
    <source>
        <tissue evidence="1">Young leaves</tissue>
    </source>
</reference>
<dbReference type="PANTHER" id="PTHR31579:SF84">
    <property type="entry name" value="F21O3.6 PROTEIN"/>
    <property type="match status" value="1"/>
</dbReference>
<proteinExistence type="predicted"/>
<feature type="non-terminal residue" evidence="1">
    <location>
        <position position="1"/>
    </location>
</feature>
<dbReference type="Pfam" id="PF04720">
    <property type="entry name" value="PDDEXK_6"/>
    <property type="match status" value="1"/>
</dbReference>
<dbReference type="PANTHER" id="PTHR31579">
    <property type="entry name" value="OS03G0796600 PROTEIN"/>
    <property type="match status" value="1"/>
</dbReference>
<evidence type="ECO:0000313" key="1">
    <source>
        <dbReference type="EMBL" id="KAL3365115.1"/>
    </source>
</evidence>
<sequence>KVLNNFNIFSSQKLKKTKMSGNGRMKRVTDPLNDKVKARIVGADLRELGYISSGSEHSADANSDVVSPSFSGLVFGFPDDLDQNQSSENDNSNTELDELSVDNVPEMIFQSDTDLFRNVLCSHVFKALEVYSCLKSSKSVLRRNVMMCLRDFGYNAAVCKAKWESSGGLTAGNYEFIDVVRSDAVNSQTRYFVDLDFAAEFEIARPTNFYGRLSQLLPKVFVGKSEELKQILRTMSDAARRSLKSGELHLPPWRKHRFMQNKWLGPYKRMSNITSSTNTPALFLPPSNQAYTVKCRSVGFETAMNGGLWLPAVTRTR</sequence>
<dbReference type="Proteomes" id="UP001627284">
    <property type="component" value="Unassembled WGS sequence"/>
</dbReference>
<dbReference type="NCBIfam" id="TIGR01615">
    <property type="entry name" value="A_thal_3542"/>
    <property type="match status" value="1"/>
</dbReference>
<dbReference type="EMBL" id="JBJKTR010000006">
    <property type="protein sequence ID" value="KAL3365115.1"/>
    <property type="molecule type" value="Genomic_DNA"/>
</dbReference>
<gene>
    <name evidence="1" type="ORF">AABB24_010327</name>
</gene>
<accession>A0ABD2U9Q8</accession>
<protein>
    <submittedName>
        <fullName evidence="1">Uncharacterized protein</fullName>
    </submittedName>
</protein>
<name>A0ABD2U9Q8_9SOLN</name>
<dbReference type="AlphaFoldDB" id="A0ABD2U9Q8"/>
<evidence type="ECO:0000313" key="2">
    <source>
        <dbReference type="Proteomes" id="UP001627284"/>
    </source>
</evidence>
<organism evidence="1 2">
    <name type="scientific">Solanum stoloniferum</name>
    <dbReference type="NCBI Taxonomy" id="62892"/>
    <lineage>
        <taxon>Eukaryota</taxon>
        <taxon>Viridiplantae</taxon>
        <taxon>Streptophyta</taxon>
        <taxon>Embryophyta</taxon>
        <taxon>Tracheophyta</taxon>
        <taxon>Spermatophyta</taxon>
        <taxon>Magnoliopsida</taxon>
        <taxon>eudicotyledons</taxon>
        <taxon>Gunneridae</taxon>
        <taxon>Pentapetalae</taxon>
        <taxon>asterids</taxon>
        <taxon>lamiids</taxon>
        <taxon>Solanales</taxon>
        <taxon>Solanaceae</taxon>
        <taxon>Solanoideae</taxon>
        <taxon>Solaneae</taxon>
        <taxon>Solanum</taxon>
    </lineage>
</organism>
<dbReference type="InterPro" id="IPR006502">
    <property type="entry name" value="PDDEXK-like"/>
</dbReference>